<dbReference type="EMBL" id="CP134206">
    <property type="protein sequence ID" value="WND05716.1"/>
    <property type="molecule type" value="Genomic_DNA"/>
</dbReference>
<organism evidence="1 2">
    <name type="scientific">Acinetobacter soli</name>
    <dbReference type="NCBI Taxonomy" id="487316"/>
    <lineage>
        <taxon>Bacteria</taxon>
        <taxon>Pseudomonadati</taxon>
        <taxon>Pseudomonadota</taxon>
        <taxon>Gammaproteobacteria</taxon>
        <taxon>Moraxellales</taxon>
        <taxon>Moraxellaceae</taxon>
        <taxon>Acinetobacter</taxon>
    </lineage>
</organism>
<proteinExistence type="predicted"/>
<gene>
    <name evidence="1" type="ORF">RHP80_00635</name>
</gene>
<reference evidence="1" key="1">
    <citation type="submission" date="2023-09" db="EMBL/GenBank/DDBJ databases">
        <title>Acinetobacter soli.</title>
        <authorList>
            <person name="Kim B."/>
            <person name="Kim D."/>
            <person name="Park D."/>
        </authorList>
    </citation>
    <scope>NUCLEOTIDE SEQUENCE</scope>
    <source>
        <strain evidence="1">2023.05</strain>
    </source>
</reference>
<name>A0AB38YWC5_9GAMM</name>
<dbReference type="RefSeq" id="WP_310864786.1">
    <property type="nucleotide sequence ID" value="NZ_CP134206.1"/>
</dbReference>
<dbReference type="AlphaFoldDB" id="A0AB38YWC5"/>
<evidence type="ECO:0000313" key="2">
    <source>
        <dbReference type="Proteomes" id="UP001256400"/>
    </source>
</evidence>
<accession>A0AB38YWC5</accession>
<sequence length="258" mass="29727">MCGNSTDGSSPLIFQVNFLSAIRVKIIIIDKSGNKFSENFQGIEYLWPENEVLKKVRLRDILNKQDELYAKGKDIKKDLPSKLKNTEVLYDFWEKKELLDLPSNKRIGITFTDEEISLIEKYEVSIHASYVYTVKIWDNICKKIDYRKNSKLLYGGIQICANNMPQGNLIQIPLNRNIGRQNQLHCVVHFNNCSADLGRKGFNNEITEFAKEISKKIADGPFLRFKFALQVNTGNSVSDLESQQKIADWKAEMTKHEE</sequence>
<protein>
    <submittedName>
        <fullName evidence="1">Uncharacterized protein</fullName>
    </submittedName>
</protein>
<dbReference type="Proteomes" id="UP001256400">
    <property type="component" value="Chromosome"/>
</dbReference>
<evidence type="ECO:0000313" key="1">
    <source>
        <dbReference type="EMBL" id="WND05716.1"/>
    </source>
</evidence>